<feature type="transmembrane region" description="Helical" evidence="1">
    <location>
        <begin position="84"/>
        <end position="103"/>
    </location>
</feature>
<keyword evidence="1" id="KW-0812">Transmembrane</keyword>
<gene>
    <name evidence="2" type="ORF">T4D_9601</name>
</gene>
<sequence length="166" mass="18286">MVQHVEAPNGVTILIISSSNFKKKEDEICIVDEVVRLLLLKMPTENVGNASPENDLKRKLIAFISSVQSIDTGLKSRFACKMHLLICFFIAFIGCMITSPAFVDAEHADQSQIIDGSRPVANAFAIEHGIDNRLKRHAIVVIPRPGFGSFSSSEHRSSRLSLLSSH</sequence>
<keyword evidence="1" id="KW-0472">Membrane</keyword>
<dbReference type="Proteomes" id="UP000054995">
    <property type="component" value="Unassembled WGS sequence"/>
</dbReference>
<accession>A0A0V1FBT4</accession>
<organism evidence="2 3">
    <name type="scientific">Trichinella pseudospiralis</name>
    <name type="common">Parasitic roundworm</name>
    <dbReference type="NCBI Taxonomy" id="6337"/>
    <lineage>
        <taxon>Eukaryota</taxon>
        <taxon>Metazoa</taxon>
        <taxon>Ecdysozoa</taxon>
        <taxon>Nematoda</taxon>
        <taxon>Enoplea</taxon>
        <taxon>Dorylaimia</taxon>
        <taxon>Trichinellida</taxon>
        <taxon>Trichinellidae</taxon>
        <taxon>Trichinella</taxon>
    </lineage>
</organism>
<name>A0A0V1FBT4_TRIPS</name>
<keyword evidence="1" id="KW-1133">Transmembrane helix</keyword>
<evidence type="ECO:0000313" key="3">
    <source>
        <dbReference type="Proteomes" id="UP000054995"/>
    </source>
</evidence>
<keyword evidence="3" id="KW-1185">Reference proteome</keyword>
<proteinExistence type="predicted"/>
<dbReference type="AlphaFoldDB" id="A0A0V1FBT4"/>
<evidence type="ECO:0000313" key="2">
    <source>
        <dbReference type="EMBL" id="KRY83556.1"/>
    </source>
</evidence>
<comment type="caution">
    <text evidence="2">The sequence shown here is derived from an EMBL/GenBank/DDBJ whole genome shotgun (WGS) entry which is preliminary data.</text>
</comment>
<protein>
    <submittedName>
        <fullName evidence="2">Uncharacterized protein</fullName>
    </submittedName>
</protein>
<dbReference type="OrthoDB" id="10422031at2759"/>
<evidence type="ECO:0000256" key="1">
    <source>
        <dbReference type="SAM" id="Phobius"/>
    </source>
</evidence>
<reference evidence="2 3" key="1">
    <citation type="submission" date="2015-01" db="EMBL/GenBank/DDBJ databases">
        <title>Evolution of Trichinella species and genotypes.</title>
        <authorList>
            <person name="Korhonen P.K."/>
            <person name="Edoardo P."/>
            <person name="Giuseppe L.R."/>
            <person name="Gasser R.B."/>
        </authorList>
    </citation>
    <scope>NUCLEOTIDE SEQUENCE [LARGE SCALE GENOMIC DNA]</scope>
    <source>
        <strain evidence="2">ISS470</strain>
    </source>
</reference>
<dbReference type="EMBL" id="JYDT01000137">
    <property type="protein sequence ID" value="KRY83556.1"/>
    <property type="molecule type" value="Genomic_DNA"/>
</dbReference>